<sequence length="65" mass="7018">MVSTVMAKMTCFAVMSLFTTKTSLFFSTVSTVYPVTMFGSFSFSANCSQSMNILGNDALSRSSMS</sequence>
<organism evidence="1 2">
    <name type="scientific">Chlorovirus heliozoae</name>
    <dbReference type="NCBI Taxonomy" id="322019"/>
    <lineage>
        <taxon>Viruses</taxon>
        <taxon>Varidnaviria</taxon>
        <taxon>Bamfordvirae</taxon>
        <taxon>Nucleocytoviricota</taxon>
        <taxon>Megaviricetes</taxon>
        <taxon>Algavirales</taxon>
        <taxon>Phycodnaviridae</taxon>
        <taxon>Chlorovirus</taxon>
    </lineage>
</organism>
<dbReference type="EMBL" id="EF101928">
    <property type="protein sequence ID" value="ABT16909.1"/>
    <property type="molecule type" value="Genomic_DNA"/>
</dbReference>
<name>A7KA35_9PHYC</name>
<proteinExistence type="predicted"/>
<dbReference type="GeneID" id="5470952"/>
<evidence type="ECO:0000313" key="2">
    <source>
        <dbReference type="Proteomes" id="UP000202420"/>
    </source>
</evidence>
<evidence type="ECO:0000313" key="1">
    <source>
        <dbReference type="EMBL" id="ABT16909.1"/>
    </source>
</evidence>
<gene>
    <name evidence="1" type="primary">z775R</name>
    <name evidence="1" type="ORF">ATCV1_z775R</name>
</gene>
<keyword evidence="2" id="KW-1185">Reference proteome</keyword>
<protein>
    <submittedName>
        <fullName evidence="1">Uncharacterized protein z775R</fullName>
    </submittedName>
</protein>
<reference evidence="1 2" key="1">
    <citation type="submission" date="2006-09" db="EMBL/GenBank/DDBJ databases">
        <title>Sequence and annotation of the 288-kb ATCV-1 virus that infects an endosymbiotic Chlorella strain of the heliozoon Acanthocystis turfacea.</title>
        <authorList>
            <person name="Fitzgerald L.A."/>
            <person name="Graves M.V."/>
            <person name="Li X."/>
            <person name="Pfitzner A.J.P."/>
            <person name="Hartigan J."/>
            <person name="Van Etten J.L."/>
        </authorList>
    </citation>
    <scope>NUCLEOTIDE SEQUENCE [LARGE SCALE GENOMIC DNA]</scope>
    <source>
        <strain evidence="1 2">ATCV-1</strain>
    </source>
</reference>
<dbReference type="Proteomes" id="UP000202420">
    <property type="component" value="Segment"/>
</dbReference>
<dbReference type="KEGG" id="vg:5470952"/>
<dbReference type="RefSeq" id="YP_001427256.1">
    <property type="nucleotide sequence ID" value="NC_008724.1"/>
</dbReference>
<accession>A7KA35</accession>